<evidence type="ECO:0000259" key="1">
    <source>
        <dbReference type="PROSITE" id="PS51831"/>
    </source>
</evidence>
<evidence type="ECO:0000259" key="2">
    <source>
        <dbReference type="PROSITE" id="PS51832"/>
    </source>
</evidence>
<gene>
    <name evidence="3" type="ordered locus">Galf_0085</name>
</gene>
<dbReference type="SMART" id="SM00471">
    <property type="entry name" value="HDc"/>
    <property type="match status" value="2"/>
</dbReference>
<dbReference type="PROSITE" id="PS51832">
    <property type="entry name" value="HD_GYP"/>
    <property type="match status" value="1"/>
</dbReference>
<dbReference type="RefSeq" id="WP_013292073.1">
    <property type="nucleotide sequence ID" value="NC_014394.1"/>
</dbReference>
<dbReference type="InterPro" id="IPR006674">
    <property type="entry name" value="HD_domain"/>
</dbReference>
<dbReference type="OrthoDB" id="9780948at2"/>
<sequence length="414" mass="46409">MSKFNINLHEAIYSLSDALDLVGVTHIHHGKHVAYMAAECGKGMGWSGQRMKELFKAAMLHDCGVSKTTVHSRLAQFEWEKENDHCLIGASLLFTCPLMANLAPIVRHHHTHWSELKEMDLPLEVKLSANCIYMVDRVDVLALGFLVDQSNLLLGSENIRKKILDKRGDWFCPELVDAFMDISRSEAFWLSLENEHVHGYLSSWLTETTIQEMDFQDLRSIVSIFSHVVDAKSSFTKEHSDGVARLSRCIGQLLSLSERTCDMLELAGLLHDIGKLRQPDALLNNPGKLSAEETAQMHRHSFDTYTIIKNIHGLEEISLWAAQHHERVDGTGYPYHLGDGGVSLEARIVAVADVFQALAQERPYRGALPPNEIVKILNGMVEDGKLDRTVVMHVDQNLAICWNAAVGALDHPHT</sequence>
<dbReference type="InterPro" id="IPR037522">
    <property type="entry name" value="HD_GYP_dom"/>
</dbReference>
<dbReference type="Proteomes" id="UP000001235">
    <property type="component" value="Chromosome"/>
</dbReference>
<dbReference type="InterPro" id="IPR003607">
    <property type="entry name" value="HD/PDEase_dom"/>
</dbReference>
<evidence type="ECO:0000313" key="4">
    <source>
        <dbReference type="Proteomes" id="UP000001235"/>
    </source>
</evidence>
<accession>D9SI73</accession>
<keyword evidence="3" id="KW-0378">Hydrolase</keyword>
<feature type="domain" description="HD" evidence="1">
    <location>
        <begin position="236"/>
        <end position="358"/>
    </location>
</feature>
<dbReference type="SUPFAM" id="SSF109604">
    <property type="entry name" value="HD-domain/PDEase-like"/>
    <property type="match status" value="2"/>
</dbReference>
<name>D9SI73_GALCS</name>
<dbReference type="PANTHER" id="PTHR43155">
    <property type="entry name" value="CYCLIC DI-GMP PHOSPHODIESTERASE PA4108-RELATED"/>
    <property type="match status" value="1"/>
</dbReference>
<dbReference type="Pfam" id="PF01966">
    <property type="entry name" value="HD"/>
    <property type="match status" value="1"/>
</dbReference>
<feature type="domain" description="HD-GYP" evidence="2">
    <location>
        <begin position="214"/>
        <end position="406"/>
    </location>
</feature>
<dbReference type="CDD" id="cd00077">
    <property type="entry name" value="HDc"/>
    <property type="match status" value="2"/>
</dbReference>
<dbReference type="EMBL" id="CP002159">
    <property type="protein sequence ID" value="ADL54130.1"/>
    <property type="molecule type" value="Genomic_DNA"/>
</dbReference>
<keyword evidence="4" id="KW-1185">Reference proteome</keyword>
<dbReference type="PANTHER" id="PTHR43155:SF1">
    <property type="entry name" value="3'3'-CGAMP-SPECIFIC PHOSPHODIESTERASE 1"/>
    <property type="match status" value="1"/>
</dbReference>
<proteinExistence type="predicted"/>
<dbReference type="HOGENOM" id="CLU_040286_2_0_4"/>
<reference evidence="3 4" key="1">
    <citation type="submission" date="2010-08" db="EMBL/GenBank/DDBJ databases">
        <title>Complete sequence of Gallionella capsiferriformans ES-2.</title>
        <authorList>
            <consortium name="US DOE Joint Genome Institute"/>
            <person name="Lucas S."/>
            <person name="Copeland A."/>
            <person name="Lapidus A."/>
            <person name="Cheng J.-F."/>
            <person name="Bruce D."/>
            <person name="Goodwin L."/>
            <person name="Pitluck S."/>
            <person name="Chertkov O."/>
            <person name="Davenport K.W."/>
            <person name="Detter J.C."/>
            <person name="Han C."/>
            <person name="Tapia R."/>
            <person name="Land M."/>
            <person name="Hauser L."/>
            <person name="Chang Y.-J."/>
            <person name="Jeffries C."/>
            <person name="Kyrpides N."/>
            <person name="Ivanova N."/>
            <person name="Mikhailova N."/>
            <person name="Shelobolina E.S."/>
            <person name="Picardal F."/>
            <person name="Roden E."/>
            <person name="Emerson D."/>
            <person name="Woyke T."/>
        </authorList>
    </citation>
    <scope>NUCLEOTIDE SEQUENCE [LARGE SCALE GENOMIC DNA]</scope>
    <source>
        <strain evidence="3 4">ES-2</strain>
    </source>
</reference>
<dbReference type="eggNOG" id="COG2206">
    <property type="taxonomic scope" value="Bacteria"/>
</dbReference>
<evidence type="ECO:0000313" key="3">
    <source>
        <dbReference type="EMBL" id="ADL54130.1"/>
    </source>
</evidence>
<dbReference type="GO" id="GO:0008081">
    <property type="term" value="F:phosphoric diester hydrolase activity"/>
    <property type="evidence" value="ECO:0007669"/>
    <property type="project" value="UniProtKB-ARBA"/>
</dbReference>
<dbReference type="Gene3D" id="1.10.3210.10">
    <property type="entry name" value="Hypothetical protein af1432"/>
    <property type="match status" value="2"/>
</dbReference>
<dbReference type="Pfam" id="PF13487">
    <property type="entry name" value="HD_5"/>
    <property type="match status" value="1"/>
</dbReference>
<organism evidence="3 4">
    <name type="scientific">Gallionella capsiferriformans (strain ES-2)</name>
    <name type="common">Gallionella ferruginea capsiferriformans (strain ES-2)</name>
    <dbReference type="NCBI Taxonomy" id="395494"/>
    <lineage>
        <taxon>Bacteria</taxon>
        <taxon>Pseudomonadati</taxon>
        <taxon>Pseudomonadota</taxon>
        <taxon>Betaproteobacteria</taxon>
        <taxon>Nitrosomonadales</taxon>
        <taxon>Gallionellaceae</taxon>
        <taxon>Gallionella</taxon>
    </lineage>
</organism>
<dbReference type="KEGG" id="gca:Galf_0085"/>
<protein>
    <submittedName>
        <fullName evidence="3">Metal dependent phosphohydrolase</fullName>
    </submittedName>
</protein>
<dbReference type="STRING" id="395494.Galf_0085"/>
<dbReference type="PROSITE" id="PS51831">
    <property type="entry name" value="HD"/>
    <property type="match status" value="1"/>
</dbReference>
<dbReference type="AlphaFoldDB" id="D9SI73"/>